<proteinExistence type="predicted"/>
<gene>
    <name evidence="1" type="ORF">MNBD_CHLOROFLEXI01-1362</name>
</gene>
<name>A0A3B0VDC6_9ZZZZ</name>
<dbReference type="AlphaFoldDB" id="A0A3B0VDC6"/>
<reference evidence="1" key="1">
    <citation type="submission" date="2018-06" db="EMBL/GenBank/DDBJ databases">
        <authorList>
            <person name="Zhirakovskaya E."/>
        </authorList>
    </citation>
    <scope>NUCLEOTIDE SEQUENCE</scope>
</reference>
<organism evidence="1">
    <name type="scientific">hydrothermal vent metagenome</name>
    <dbReference type="NCBI Taxonomy" id="652676"/>
    <lineage>
        <taxon>unclassified sequences</taxon>
        <taxon>metagenomes</taxon>
        <taxon>ecological metagenomes</taxon>
    </lineage>
</organism>
<evidence type="ECO:0000313" key="1">
    <source>
        <dbReference type="EMBL" id="VAW29844.1"/>
    </source>
</evidence>
<dbReference type="EMBL" id="UOEU01000008">
    <property type="protein sequence ID" value="VAW29844.1"/>
    <property type="molecule type" value="Genomic_DNA"/>
</dbReference>
<evidence type="ECO:0008006" key="2">
    <source>
        <dbReference type="Google" id="ProtNLM"/>
    </source>
</evidence>
<sequence>MTVVQVEVSPNALLKAVEEMGLDDLNTFVDAMLLMRARRIAPSISTDEAELLDHINKTVLSIPEKERMQELSAKLAQENISEEEREELITLTDKSESLNVERLTAVSQLATLRQQPFRDVMKELGLLNPRF</sequence>
<protein>
    <recommendedName>
        <fullName evidence="2">STAS/SEC14 domain-containing protein</fullName>
    </recommendedName>
</protein>
<accession>A0A3B0VDC6</accession>